<name>A0ACB8XJA1_ARCLA</name>
<sequence length="90" mass="10351">MLPPPWISDVPPTSTCFPCDLQLVHWLPRFASCPSTPHPLSWFERKVKKSAVDLYPKVARIYVFPLETQQLHVCWSQRGYGLKVAEAFPL</sequence>
<gene>
    <name evidence="1" type="ORF">L6452_42395</name>
</gene>
<reference evidence="2" key="1">
    <citation type="journal article" date="2022" name="Mol. Ecol. Resour.">
        <title>The genomes of chicory, endive, great burdock and yacon provide insights into Asteraceae palaeo-polyploidization history and plant inulin production.</title>
        <authorList>
            <person name="Fan W."/>
            <person name="Wang S."/>
            <person name="Wang H."/>
            <person name="Wang A."/>
            <person name="Jiang F."/>
            <person name="Liu H."/>
            <person name="Zhao H."/>
            <person name="Xu D."/>
            <person name="Zhang Y."/>
        </authorList>
    </citation>
    <scope>NUCLEOTIDE SEQUENCE [LARGE SCALE GENOMIC DNA]</scope>
    <source>
        <strain evidence="2">cv. Niubang</strain>
    </source>
</reference>
<dbReference type="Proteomes" id="UP001055879">
    <property type="component" value="Linkage Group LG17"/>
</dbReference>
<evidence type="ECO:0000313" key="2">
    <source>
        <dbReference type="Proteomes" id="UP001055879"/>
    </source>
</evidence>
<reference evidence="1 2" key="2">
    <citation type="journal article" date="2022" name="Mol. Ecol. Resour.">
        <title>The genomes of chicory, endive, great burdock and yacon provide insights into Asteraceae paleo-polyploidization history and plant inulin production.</title>
        <authorList>
            <person name="Fan W."/>
            <person name="Wang S."/>
            <person name="Wang H."/>
            <person name="Wang A."/>
            <person name="Jiang F."/>
            <person name="Liu H."/>
            <person name="Zhao H."/>
            <person name="Xu D."/>
            <person name="Zhang Y."/>
        </authorList>
    </citation>
    <scope>NUCLEOTIDE SEQUENCE [LARGE SCALE GENOMIC DNA]</scope>
    <source>
        <strain evidence="2">cv. Niubang</strain>
    </source>
</reference>
<dbReference type="EMBL" id="CM042063">
    <property type="protein sequence ID" value="KAI3667341.1"/>
    <property type="molecule type" value="Genomic_DNA"/>
</dbReference>
<evidence type="ECO:0000313" key="1">
    <source>
        <dbReference type="EMBL" id="KAI3667341.1"/>
    </source>
</evidence>
<comment type="caution">
    <text evidence="1">The sequence shown here is derived from an EMBL/GenBank/DDBJ whole genome shotgun (WGS) entry which is preliminary data.</text>
</comment>
<organism evidence="1 2">
    <name type="scientific">Arctium lappa</name>
    <name type="common">Greater burdock</name>
    <name type="synonym">Lappa major</name>
    <dbReference type="NCBI Taxonomy" id="4217"/>
    <lineage>
        <taxon>Eukaryota</taxon>
        <taxon>Viridiplantae</taxon>
        <taxon>Streptophyta</taxon>
        <taxon>Embryophyta</taxon>
        <taxon>Tracheophyta</taxon>
        <taxon>Spermatophyta</taxon>
        <taxon>Magnoliopsida</taxon>
        <taxon>eudicotyledons</taxon>
        <taxon>Gunneridae</taxon>
        <taxon>Pentapetalae</taxon>
        <taxon>asterids</taxon>
        <taxon>campanulids</taxon>
        <taxon>Asterales</taxon>
        <taxon>Asteraceae</taxon>
        <taxon>Carduoideae</taxon>
        <taxon>Cardueae</taxon>
        <taxon>Arctiinae</taxon>
        <taxon>Arctium</taxon>
    </lineage>
</organism>
<keyword evidence="2" id="KW-1185">Reference proteome</keyword>
<accession>A0ACB8XJA1</accession>
<proteinExistence type="predicted"/>
<protein>
    <submittedName>
        <fullName evidence="1">Uncharacterized protein</fullName>
    </submittedName>
</protein>